<keyword evidence="6" id="KW-1185">Reference proteome</keyword>
<evidence type="ECO:0000259" key="4">
    <source>
        <dbReference type="Pfam" id="PF25973"/>
    </source>
</evidence>
<comment type="similarity">
    <text evidence="1">Belongs to the membrane fusion protein (MFP) (TC 8.A.1) family.</text>
</comment>
<feature type="coiled-coil region" evidence="2">
    <location>
        <begin position="148"/>
        <end position="189"/>
    </location>
</feature>
<reference evidence="5" key="1">
    <citation type="submission" date="2022-01" db="EMBL/GenBank/DDBJ databases">
        <authorList>
            <person name="Wang Y."/>
        </authorList>
    </citation>
    <scope>NUCLEOTIDE SEQUENCE</scope>
    <source>
        <strain evidence="5">WB101</strain>
    </source>
</reference>
<protein>
    <submittedName>
        <fullName evidence="5">Efflux RND transporter periplasmic adaptor subunit</fullName>
    </submittedName>
</protein>
<feature type="domain" description="CusB-like beta-barrel" evidence="3">
    <location>
        <begin position="225"/>
        <end position="295"/>
    </location>
</feature>
<dbReference type="PROSITE" id="PS51257">
    <property type="entry name" value="PROKAR_LIPOPROTEIN"/>
    <property type="match status" value="1"/>
</dbReference>
<dbReference type="NCBIfam" id="TIGR01730">
    <property type="entry name" value="RND_mfp"/>
    <property type="match status" value="1"/>
</dbReference>
<dbReference type="RefSeq" id="WP_237851986.1">
    <property type="nucleotide sequence ID" value="NZ_JAKLWS010000001.1"/>
</dbReference>
<comment type="caution">
    <text evidence="5">The sequence shown here is derived from an EMBL/GenBank/DDBJ whole genome shotgun (WGS) entry which is preliminary data.</text>
</comment>
<dbReference type="Pfam" id="PF25954">
    <property type="entry name" value="Beta-barrel_RND_2"/>
    <property type="match status" value="1"/>
</dbReference>
<name>A0ABS9K8G3_9BACT</name>
<dbReference type="SUPFAM" id="SSF111369">
    <property type="entry name" value="HlyD-like secretion proteins"/>
    <property type="match status" value="1"/>
</dbReference>
<sequence>MMKNKCLLALVVIGVIILQGCGSEENNSGEFNEVLPAVEAVEAQFGSLPLEERLNGIVRAANQVDIYPEISAPIEQVYVQNGDQVEAGDILIQLRDNEYRERLRQAEANLRISVAQEKQALAALGEVEAEIKRTRVLAERDVASDLELEQLEAQFESAEANYELAQARVEQAEANVEEQRDALNQTQIAAPVDGTVGQRNAEIGMQVSSATRLFTIGDLSQSKITINLTERMLSYVNTGQTVQIFSENLADTVLTAGISRISPFLGAGNFSTEAEIDIENPEGLLMPGMFVTVDILYGESEQATIIPLSSIYRNQQTGVTGVYVAPSFGLESEFIQDSGEEQASLSNPTDVEFVPIDVIARGRDAAGVSGIRSGQWVVTIGHNLLQRNNSGQARIRPSSWNNIMEMQDLRPEDLLDEIMSGDNVVENTPNSTANQL</sequence>
<gene>
    <name evidence="5" type="ORF">L6773_01085</name>
</gene>
<dbReference type="PANTHER" id="PTHR30469">
    <property type="entry name" value="MULTIDRUG RESISTANCE PROTEIN MDTA"/>
    <property type="match status" value="1"/>
</dbReference>
<dbReference type="Gene3D" id="2.40.420.20">
    <property type="match status" value="1"/>
</dbReference>
<evidence type="ECO:0000313" key="5">
    <source>
        <dbReference type="EMBL" id="MCG2587140.1"/>
    </source>
</evidence>
<dbReference type="InterPro" id="IPR058792">
    <property type="entry name" value="Beta-barrel_RND_2"/>
</dbReference>
<dbReference type="InterPro" id="IPR058647">
    <property type="entry name" value="BSH_CzcB-like"/>
</dbReference>
<dbReference type="Proteomes" id="UP001165366">
    <property type="component" value="Unassembled WGS sequence"/>
</dbReference>
<accession>A0ABS9K8G3</accession>
<reference evidence="5" key="2">
    <citation type="submission" date="2024-05" db="EMBL/GenBank/DDBJ databases">
        <title>Rhodohalobacter halophilus gen. nov., sp. nov., a moderately halophilic member of the family Balneolaceae.</title>
        <authorList>
            <person name="Xia J."/>
        </authorList>
    </citation>
    <scope>NUCLEOTIDE SEQUENCE</scope>
    <source>
        <strain evidence="5">WB101</strain>
    </source>
</reference>
<dbReference type="Gene3D" id="1.10.287.470">
    <property type="entry name" value="Helix hairpin bin"/>
    <property type="match status" value="1"/>
</dbReference>
<organism evidence="5 6">
    <name type="scientific">Rhodohalobacter sulfatireducens</name>
    <dbReference type="NCBI Taxonomy" id="2911366"/>
    <lineage>
        <taxon>Bacteria</taxon>
        <taxon>Pseudomonadati</taxon>
        <taxon>Balneolota</taxon>
        <taxon>Balneolia</taxon>
        <taxon>Balneolales</taxon>
        <taxon>Balneolaceae</taxon>
        <taxon>Rhodohalobacter</taxon>
    </lineage>
</organism>
<dbReference type="Gene3D" id="2.40.50.100">
    <property type="match status" value="1"/>
</dbReference>
<proteinExistence type="inferred from homology"/>
<evidence type="ECO:0000256" key="2">
    <source>
        <dbReference type="SAM" id="Coils"/>
    </source>
</evidence>
<dbReference type="Gene3D" id="2.40.30.170">
    <property type="match status" value="1"/>
</dbReference>
<dbReference type="PANTHER" id="PTHR30469:SF15">
    <property type="entry name" value="HLYD FAMILY OF SECRETION PROTEINS"/>
    <property type="match status" value="1"/>
</dbReference>
<evidence type="ECO:0000259" key="3">
    <source>
        <dbReference type="Pfam" id="PF25954"/>
    </source>
</evidence>
<keyword evidence="2" id="KW-0175">Coiled coil</keyword>
<dbReference type="InterPro" id="IPR006143">
    <property type="entry name" value="RND_pump_MFP"/>
</dbReference>
<evidence type="ECO:0000256" key="1">
    <source>
        <dbReference type="ARBA" id="ARBA00009477"/>
    </source>
</evidence>
<feature type="domain" description="CzcB-like barrel-sandwich hybrid" evidence="4">
    <location>
        <begin position="64"/>
        <end position="218"/>
    </location>
</feature>
<evidence type="ECO:0000313" key="6">
    <source>
        <dbReference type="Proteomes" id="UP001165366"/>
    </source>
</evidence>
<dbReference type="EMBL" id="JAKLWS010000001">
    <property type="protein sequence ID" value="MCG2587140.1"/>
    <property type="molecule type" value="Genomic_DNA"/>
</dbReference>
<dbReference type="Pfam" id="PF25973">
    <property type="entry name" value="BSH_CzcB"/>
    <property type="match status" value="1"/>
</dbReference>